<sequence>MEELDHAGRQLLTVLVQHISSGNVRPSRPETFITYQDTHRRLGLTCDASGSHDYGRCLKQHGLDSLGRWLKDTGKPAIVGLIVKKHGAREPGDGFFDLFEPQGNPYEWWENEISRSIEPFEQWSPYVASTASPRLPASVEKVVPAMPRTVNTIYELLVDVGINVDEWDVSVDGEPIANPRNNPSRNTAWSYGGESGEPTALCIWHDLISWDCTPPEFAYNEIEYQIEVANERTFTKDSKKKARLTKWLKHSSEFFMGVRQAYLNRSPIRIILLAGTRVGIRDSSDEQGGVTARELDPVAWYAHEWNPITGAYRLVRGLALPEQATSDDSDDNADPLNSPALFALVGTLDETEVLAIVKARTRQSQFRKSLLERWRKCSVSGCGLTEVLIASHIKPWSVCETYEERVGVANGLLLTPNLDSLFDEGLITFQDDFQIKISPLLRSGFQLDLKIDHHMRLLQRHEDIRPFLKWHRENRYYETEQQRVSRCGKLVD</sequence>
<dbReference type="STRING" id="758825.SAMN02982985_02853"/>
<dbReference type="AlphaFoldDB" id="A0A1I4NC95"/>
<dbReference type="RefSeq" id="WP_093388364.1">
    <property type="nucleotide sequence ID" value="NZ_FOTW01000013.1"/>
</dbReference>
<keyword evidence="2" id="KW-0540">Nuclease</keyword>
<dbReference type="InterPro" id="IPR003615">
    <property type="entry name" value="HNH_nuc"/>
</dbReference>
<gene>
    <name evidence="2" type="ORF">SAMN02982985_02853</name>
</gene>
<accession>A0A1I4NC95</accession>
<evidence type="ECO:0000259" key="1">
    <source>
        <dbReference type="Pfam" id="PF13391"/>
    </source>
</evidence>
<evidence type="ECO:0000313" key="3">
    <source>
        <dbReference type="Proteomes" id="UP000199470"/>
    </source>
</evidence>
<reference evidence="2 3" key="1">
    <citation type="submission" date="2016-10" db="EMBL/GenBank/DDBJ databases">
        <authorList>
            <person name="de Groot N.N."/>
        </authorList>
    </citation>
    <scope>NUCLEOTIDE SEQUENCE [LARGE SCALE GENOMIC DNA]</scope>
    <source>
        <strain evidence="2 3">ATCC 43154</strain>
    </source>
</reference>
<evidence type="ECO:0000313" key="2">
    <source>
        <dbReference type="EMBL" id="SFM13144.1"/>
    </source>
</evidence>
<dbReference type="Pfam" id="PF13391">
    <property type="entry name" value="HNH_2"/>
    <property type="match status" value="1"/>
</dbReference>
<dbReference type="EMBL" id="FOTW01000013">
    <property type="protein sequence ID" value="SFM13144.1"/>
    <property type="molecule type" value="Genomic_DNA"/>
</dbReference>
<keyword evidence="2" id="KW-0378">Hydrolase</keyword>
<keyword evidence="2" id="KW-0255">Endonuclease</keyword>
<protein>
    <submittedName>
        <fullName evidence="2">HNH endonuclease</fullName>
    </submittedName>
</protein>
<dbReference type="GO" id="GO:0004519">
    <property type="term" value="F:endonuclease activity"/>
    <property type="evidence" value="ECO:0007669"/>
    <property type="project" value="UniProtKB-KW"/>
</dbReference>
<dbReference type="OrthoDB" id="9811869at2"/>
<organism evidence="2 3">
    <name type="scientific">Rugamonas rubra</name>
    <dbReference type="NCBI Taxonomy" id="758825"/>
    <lineage>
        <taxon>Bacteria</taxon>
        <taxon>Pseudomonadati</taxon>
        <taxon>Pseudomonadota</taxon>
        <taxon>Betaproteobacteria</taxon>
        <taxon>Burkholderiales</taxon>
        <taxon>Oxalobacteraceae</taxon>
        <taxon>Telluria group</taxon>
        <taxon>Rugamonas</taxon>
    </lineage>
</organism>
<feature type="domain" description="HNH nuclease" evidence="1">
    <location>
        <begin position="377"/>
        <end position="430"/>
    </location>
</feature>
<proteinExistence type="predicted"/>
<dbReference type="Proteomes" id="UP000199470">
    <property type="component" value="Unassembled WGS sequence"/>
</dbReference>
<keyword evidence="3" id="KW-1185">Reference proteome</keyword>
<name>A0A1I4NC95_9BURK</name>